<keyword evidence="5" id="KW-0812">Transmembrane</keyword>
<dbReference type="AlphaFoldDB" id="A0A2P8F554"/>
<dbReference type="Gene3D" id="3.40.50.360">
    <property type="match status" value="1"/>
</dbReference>
<dbReference type="InterPro" id="IPR001709">
    <property type="entry name" value="Flavoprot_Pyr_Nucl_cyt_Rdtase"/>
</dbReference>
<feature type="transmembrane region" description="Helical" evidence="5">
    <location>
        <begin position="255"/>
        <end position="277"/>
    </location>
</feature>
<keyword evidence="5" id="KW-1133">Transmembrane helix</keyword>
<keyword evidence="1" id="KW-0285">Flavoprotein</keyword>
<comment type="caution">
    <text evidence="8">The sequence shown here is derived from an EMBL/GenBank/DDBJ whole genome shotgun (WGS) entry which is preliminary data.</text>
</comment>
<dbReference type="InterPro" id="IPR039261">
    <property type="entry name" value="FNR_nucleotide-bd"/>
</dbReference>
<dbReference type="SUPFAM" id="SSF52218">
    <property type="entry name" value="Flavoproteins"/>
    <property type="match status" value="1"/>
</dbReference>
<dbReference type="Gene3D" id="3.40.50.80">
    <property type="entry name" value="Nucleotide-binding domain of ferredoxin-NADP reductase (FNR) module"/>
    <property type="match status" value="1"/>
</dbReference>
<dbReference type="InterPro" id="IPR029039">
    <property type="entry name" value="Flavoprotein-like_sf"/>
</dbReference>
<proteinExistence type="predicted"/>
<keyword evidence="3" id="KW-0249">Electron transport</keyword>
<feature type="transmembrane region" description="Helical" evidence="5">
    <location>
        <begin position="125"/>
        <end position="143"/>
    </location>
</feature>
<keyword evidence="9" id="KW-1185">Reference proteome</keyword>
<dbReference type="InterPro" id="IPR005625">
    <property type="entry name" value="PepSY-ass_TM"/>
</dbReference>
<evidence type="ECO:0000256" key="2">
    <source>
        <dbReference type="ARBA" id="ARBA00022643"/>
    </source>
</evidence>
<dbReference type="GO" id="GO:0050660">
    <property type="term" value="F:flavin adenine dinucleotide binding"/>
    <property type="evidence" value="ECO:0007669"/>
    <property type="project" value="TreeGrafter"/>
</dbReference>
<organism evidence="8 9">
    <name type="scientific">Marinobacterium halophilum</name>
    <dbReference type="NCBI Taxonomy" id="267374"/>
    <lineage>
        <taxon>Bacteria</taxon>
        <taxon>Pseudomonadati</taxon>
        <taxon>Pseudomonadota</taxon>
        <taxon>Gammaproteobacteria</taxon>
        <taxon>Oceanospirillales</taxon>
        <taxon>Oceanospirillaceae</taxon>
        <taxon>Marinobacterium</taxon>
    </lineage>
</organism>
<dbReference type="PRINTS" id="PR00371">
    <property type="entry name" value="FPNCR"/>
</dbReference>
<dbReference type="InterPro" id="IPR017938">
    <property type="entry name" value="Riboflavin_synthase-like_b-brl"/>
</dbReference>
<protein>
    <recommendedName>
        <fullName evidence="4">NADPH--hemoprotein reductase</fullName>
        <ecNumber evidence="4">1.6.2.4</ecNumber>
    </recommendedName>
</protein>
<dbReference type="PROSITE" id="PS51384">
    <property type="entry name" value="FAD_FR"/>
    <property type="match status" value="1"/>
</dbReference>
<dbReference type="InterPro" id="IPR001433">
    <property type="entry name" value="OxRdtase_FAD/NAD-bd"/>
</dbReference>
<dbReference type="GO" id="GO:0005829">
    <property type="term" value="C:cytosol"/>
    <property type="evidence" value="ECO:0007669"/>
    <property type="project" value="TreeGrafter"/>
</dbReference>
<name>A0A2P8F554_9GAMM</name>
<evidence type="ECO:0000259" key="6">
    <source>
        <dbReference type="PROSITE" id="PS50902"/>
    </source>
</evidence>
<feature type="transmembrane region" description="Helical" evidence="5">
    <location>
        <begin position="155"/>
        <end position="178"/>
    </location>
</feature>
<dbReference type="SUPFAM" id="SSF63380">
    <property type="entry name" value="Riboflavin synthase domain-like"/>
    <property type="match status" value="1"/>
</dbReference>
<evidence type="ECO:0000313" key="8">
    <source>
        <dbReference type="EMBL" id="PSL16839.1"/>
    </source>
</evidence>
<evidence type="ECO:0000256" key="3">
    <source>
        <dbReference type="ARBA" id="ARBA00022982"/>
    </source>
</evidence>
<keyword evidence="3" id="KW-0813">Transport</keyword>
<dbReference type="Pfam" id="PF03929">
    <property type="entry name" value="PepSY_TM"/>
    <property type="match status" value="1"/>
</dbReference>
<sequence>MRACLLTLHRWLALLLTPLFLLITLTGMVLAFKPVLSDLSAPPYAGAVDTVQLIKLLEKQSGQGNINMVQRSVMSGQWMIPDMGEFQLDTAEQVGNGVDRTADFFAWVKELHKDLLLDAGDLVEWVTYAMLAIMVVGVLLGWPKFSQSLIGWHQWLGVWLLPLALLLPLTAILMTLHIGRPDYGLQQNVEQTSLVQGIRQAAVEHDLSNMTAVRRFKAGSVMIQLPEQLLVVSGDKVTSVESGANLPKQLHEGLWAGWFSGIFNALVAGLVGGLTLTGGLSWLRRQRAAGVSQVQDGAQVLVVFASQTGTAQGLATATAGMLEQAGIPADQGSIAAFKPADWKCYQQVLVIASTTGDGELPEMARSWVKALPAGSLKGVHFSLLALGDRRYEHFCAGGHQLQQALFGAGATEQVPLHEVDADPAMEWASWLKQLGQQHGWALRTGHIATQRQTCTARLIERVRLDTPLGDDAPHSYSLIFEVPETLAFAPGDLFQFQPQTAAAPRTYSIGSASATSPGHVRLTVGLLRYKDDAGKEVLGLGSSELCLNWPVGETREIELVAHPGFHPPKDLELPLIMVATGCGIAPFIGFLEERAHAGKQGPVWLLFGNRHLEGDYLYRDQIEAMVEQQVITDLDTVFSRDGGGQRYISERLEQHGDKLLDWIGRGAALYVCGRASTLGKSVDEALIKVLCKRGMSDASAHAELERWRDEGVMHCDLFD</sequence>
<evidence type="ECO:0000256" key="4">
    <source>
        <dbReference type="ARBA" id="ARBA00023797"/>
    </source>
</evidence>
<dbReference type="InterPro" id="IPR008254">
    <property type="entry name" value="Flavodoxin/NO_synth"/>
</dbReference>
<dbReference type="RefSeq" id="WP_106590272.1">
    <property type="nucleotide sequence ID" value="NZ_PYGI01000001.1"/>
</dbReference>
<keyword evidence="5" id="KW-0472">Membrane</keyword>
<evidence type="ECO:0000256" key="5">
    <source>
        <dbReference type="SAM" id="Phobius"/>
    </source>
</evidence>
<dbReference type="GO" id="GO:0010181">
    <property type="term" value="F:FMN binding"/>
    <property type="evidence" value="ECO:0007669"/>
    <property type="project" value="InterPro"/>
</dbReference>
<dbReference type="PANTHER" id="PTHR19384:SF17">
    <property type="entry name" value="NADPH--CYTOCHROME P450 REDUCTASE"/>
    <property type="match status" value="1"/>
</dbReference>
<accession>A0A2P8F554</accession>
<dbReference type="GO" id="GO:0019344">
    <property type="term" value="P:cysteine biosynthetic process"/>
    <property type="evidence" value="ECO:0007669"/>
    <property type="project" value="UniProtKB-KW"/>
</dbReference>
<keyword evidence="2" id="KW-0288">FMN</keyword>
<dbReference type="PROSITE" id="PS50902">
    <property type="entry name" value="FLAVODOXIN_LIKE"/>
    <property type="match status" value="1"/>
</dbReference>
<dbReference type="SUPFAM" id="SSF52343">
    <property type="entry name" value="Ferredoxin reductase-like, C-terminal NADP-linked domain"/>
    <property type="match status" value="1"/>
</dbReference>
<dbReference type="InterPro" id="IPR001094">
    <property type="entry name" value="Flavdoxin-like"/>
</dbReference>
<reference evidence="8 9" key="1">
    <citation type="submission" date="2018-03" db="EMBL/GenBank/DDBJ databases">
        <title>Genomic Encyclopedia of Archaeal and Bacterial Type Strains, Phase II (KMG-II): from individual species to whole genera.</title>
        <authorList>
            <person name="Goeker M."/>
        </authorList>
    </citation>
    <scope>NUCLEOTIDE SEQUENCE [LARGE SCALE GENOMIC DNA]</scope>
    <source>
        <strain evidence="8 9">DSM 17586</strain>
    </source>
</reference>
<dbReference type="EC" id="1.6.2.4" evidence="4"/>
<dbReference type="Pfam" id="PF00258">
    <property type="entry name" value="Flavodoxin_1"/>
    <property type="match status" value="1"/>
</dbReference>
<dbReference type="OrthoDB" id="9816402at2"/>
<dbReference type="PRINTS" id="PR00369">
    <property type="entry name" value="FLAVODOXIN"/>
</dbReference>
<feature type="domain" description="FAD-binding FR-type" evidence="7">
    <location>
        <begin position="451"/>
        <end position="568"/>
    </location>
</feature>
<gene>
    <name evidence="8" type="ORF">CLV44_101239</name>
</gene>
<evidence type="ECO:0000256" key="1">
    <source>
        <dbReference type="ARBA" id="ARBA00022630"/>
    </source>
</evidence>
<dbReference type="GO" id="GO:0016491">
    <property type="term" value="F:oxidoreductase activity"/>
    <property type="evidence" value="ECO:0007669"/>
    <property type="project" value="InterPro"/>
</dbReference>
<feature type="domain" description="Flavodoxin-like" evidence="6">
    <location>
        <begin position="300"/>
        <end position="435"/>
    </location>
</feature>
<dbReference type="InterPro" id="IPR017927">
    <property type="entry name" value="FAD-bd_FR_type"/>
</dbReference>
<dbReference type="PANTHER" id="PTHR19384">
    <property type="entry name" value="NITRIC OXIDE SYNTHASE-RELATED"/>
    <property type="match status" value="1"/>
</dbReference>
<dbReference type="Pfam" id="PF00175">
    <property type="entry name" value="NAD_binding_1"/>
    <property type="match status" value="1"/>
</dbReference>
<dbReference type="EMBL" id="PYGI01000001">
    <property type="protein sequence ID" value="PSL16839.1"/>
    <property type="molecule type" value="Genomic_DNA"/>
</dbReference>
<dbReference type="Proteomes" id="UP000242133">
    <property type="component" value="Unassembled WGS sequence"/>
</dbReference>
<evidence type="ECO:0000259" key="7">
    <source>
        <dbReference type="PROSITE" id="PS51384"/>
    </source>
</evidence>
<evidence type="ECO:0000313" key="9">
    <source>
        <dbReference type="Proteomes" id="UP000242133"/>
    </source>
</evidence>
<dbReference type="Gene3D" id="2.40.30.10">
    <property type="entry name" value="Translation factors"/>
    <property type="match status" value="1"/>
</dbReference>